<proteinExistence type="predicted"/>
<reference evidence="2 3" key="1">
    <citation type="submission" date="2021-04" db="EMBL/GenBank/DDBJ databases">
        <title>Chitinophaga sp. nov., isolated from the rhizosphere soil.</title>
        <authorList>
            <person name="He S."/>
        </authorList>
    </citation>
    <scope>NUCLEOTIDE SEQUENCE [LARGE SCALE GENOMIC DNA]</scope>
    <source>
        <strain evidence="2 3">2R12</strain>
    </source>
</reference>
<feature type="signal peptide" evidence="1">
    <location>
        <begin position="1"/>
        <end position="22"/>
    </location>
</feature>
<dbReference type="EMBL" id="JAGTXB010000029">
    <property type="protein sequence ID" value="MBS0032168.1"/>
    <property type="molecule type" value="Genomic_DNA"/>
</dbReference>
<accession>A0ABS5JAC6</accession>
<keyword evidence="3" id="KW-1185">Reference proteome</keyword>
<evidence type="ECO:0008006" key="4">
    <source>
        <dbReference type="Google" id="ProtNLM"/>
    </source>
</evidence>
<keyword evidence="1" id="KW-0732">Signal</keyword>
<evidence type="ECO:0000256" key="1">
    <source>
        <dbReference type="SAM" id="SignalP"/>
    </source>
</evidence>
<name>A0ABS5JAC6_9BACT</name>
<protein>
    <recommendedName>
        <fullName evidence="4">SH3 domain-containing protein</fullName>
    </recommendedName>
</protein>
<evidence type="ECO:0000313" key="3">
    <source>
        <dbReference type="Proteomes" id="UP000676386"/>
    </source>
</evidence>
<organism evidence="2 3">
    <name type="scientific">Chitinophaga hostae</name>
    <dbReference type="NCBI Taxonomy" id="2831022"/>
    <lineage>
        <taxon>Bacteria</taxon>
        <taxon>Pseudomonadati</taxon>
        <taxon>Bacteroidota</taxon>
        <taxon>Chitinophagia</taxon>
        <taxon>Chitinophagales</taxon>
        <taxon>Chitinophagaceae</taxon>
        <taxon>Chitinophaga</taxon>
    </lineage>
</organism>
<dbReference type="Proteomes" id="UP000676386">
    <property type="component" value="Unassembled WGS sequence"/>
</dbReference>
<feature type="chain" id="PRO_5045992992" description="SH3 domain-containing protein" evidence="1">
    <location>
        <begin position="23"/>
        <end position="292"/>
    </location>
</feature>
<evidence type="ECO:0000313" key="2">
    <source>
        <dbReference type="EMBL" id="MBS0032168.1"/>
    </source>
</evidence>
<dbReference type="RefSeq" id="WP_211977326.1">
    <property type="nucleotide sequence ID" value="NZ_CBFHAM010000082.1"/>
</dbReference>
<comment type="caution">
    <text evidence="2">The sequence shown here is derived from an EMBL/GenBank/DDBJ whole genome shotgun (WGS) entry which is preliminary data.</text>
</comment>
<gene>
    <name evidence="2" type="ORF">KE626_32850</name>
</gene>
<sequence length="292" mass="32354">MRTMVFFILVCCLSCITVATFAQDDVRTWSLNENDSRYVFADTAYVRISPDTKQAPADTLFAGDDITVSAITDKLLSLKGLSAPWVAVKYKKNGVDKEGFLWQGLISFAPMRRGDTKFVYAIDRRVDSTLVHDGEKSVSKIFVVKLKVVRAGKLLATSSCRVFDGESANFSEPKVMSGLGLSNVQNIVSLCFNGAACGVPSEYYYFAWMNDARLVPLPDRMTVGDAGVYYHDESFTFPAEKDGQPDVISWNMVEEEETEKVDKNGAPVMKVTKDAAKYTWDGVNGTFKKLGK</sequence>